<dbReference type="InterPro" id="IPR000014">
    <property type="entry name" value="PAS"/>
</dbReference>
<dbReference type="FunFam" id="1.10.287.130:FF:000002">
    <property type="entry name" value="Two-component osmosensing histidine kinase"/>
    <property type="match status" value="1"/>
</dbReference>
<dbReference type="PANTHER" id="PTHR45339:SF1">
    <property type="entry name" value="HYBRID SIGNAL TRANSDUCTION HISTIDINE KINASE J"/>
    <property type="match status" value="1"/>
</dbReference>
<dbReference type="SUPFAM" id="SSF52172">
    <property type="entry name" value="CheY-like"/>
    <property type="match status" value="2"/>
</dbReference>
<evidence type="ECO:0000256" key="9">
    <source>
        <dbReference type="ARBA" id="ARBA00022840"/>
    </source>
</evidence>
<dbReference type="Proteomes" id="UP000315995">
    <property type="component" value="Chromosome"/>
</dbReference>
<evidence type="ECO:0000313" key="25">
    <source>
        <dbReference type="Proteomes" id="UP000315995"/>
    </source>
</evidence>
<evidence type="ECO:0000256" key="3">
    <source>
        <dbReference type="ARBA" id="ARBA00012438"/>
    </source>
</evidence>
<evidence type="ECO:0000256" key="10">
    <source>
        <dbReference type="ARBA" id="ARBA00022989"/>
    </source>
</evidence>
<evidence type="ECO:0000259" key="20">
    <source>
        <dbReference type="PROSITE" id="PS50110"/>
    </source>
</evidence>
<dbReference type="Gene3D" id="3.30.450.20">
    <property type="entry name" value="PAS domain"/>
    <property type="match status" value="1"/>
</dbReference>
<evidence type="ECO:0000256" key="14">
    <source>
        <dbReference type="ARBA" id="ARBA00068150"/>
    </source>
</evidence>
<dbReference type="Pfam" id="PF08448">
    <property type="entry name" value="PAS_4"/>
    <property type="match status" value="1"/>
</dbReference>
<dbReference type="InterPro" id="IPR036097">
    <property type="entry name" value="HisK_dim/P_sf"/>
</dbReference>
<evidence type="ECO:0000256" key="5">
    <source>
        <dbReference type="ARBA" id="ARBA00022679"/>
    </source>
</evidence>
<dbReference type="SMART" id="SM00388">
    <property type="entry name" value="HisKA"/>
    <property type="match status" value="1"/>
</dbReference>
<feature type="modified residue" description="4-aspartylphosphate" evidence="15">
    <location>
        <position position="995"/>
    </location>
</feature>
<dbReference type="PROSITE" id="PS50110">
    <property type="entry name" value="RESPONSE_REGULATORY"/>
    <property type="match status" value="2"/>
</dbReference>
<dbReference type="GO" id="GO:0016020">
    <property type="term" value="C:membrane"/>
    <property type="evidence" value="ECO:0007669"/>
    <property type="project" value="UniProtKB-SubCell"/>
</dbReference>
<evidence type="ECO:0000256" key="1">
    <source>
        <dbReference type="ARBA" id="ARBA00000085"/>
    </source>
</evidence>
<feature type="transmembrane region" description="Helical" evidence="18">
    <location>
        <begin position="30"/>
        <end position="51"/>
    </location>
</feature>
<organism evidence="24 25">
    <name type="scientific">Persicimonas caeni</name>
    <dbReference type="NCBI Taxonomy" id="2292766"/>
    <lineage>
        <taxon>Bacteria</taxon>
        <taxon>Deltaproteobacteria</taxon>
        <taxon>Bradymonadales</taxon>
        <taxon>Bradymonadaceae</taxon>
        <taxon>Persicimonas</taxon>
    </lineage>
</organism>
<dbReference type="PANTHER" id="PTHR45339">
    <property type="entry name" value="HYBRID SIGNAL TRANSDUCTION HISTIDINE KINASE J"/>
    <property type="match status" value="1"/>
</dbReference>
<keyword evidence="16" id="KW-0175">Coiled coil</keyword>
<dbReference type="InterPro" id="IPR036890">
    <property type="entry name" value="HATPase_C_sf"/>
</dbReference>
<dbReference type="SMART" id="SM00387">
    <property type="entry name" value="HATPase_c"/>
    <property type="match status" value="1"/>
</dbReference>
<feature type="domain" description="CHASE" evidence="23">
    <location>
        <begin position="94"/>
        <end position="331"/>
    </location>
</feature>
<dbReference type="SUPFAM" id="SSF55785">
    <property type="entry name" value="PYP-like sensor domain (PAS domain)"/>
    <property type="match status" value="1"/>
</dbReference>
<name>A0A4Y6PSP4_PERCE</name>
<dbReference type="PROSITE" id="PS50109">
    <property type="entry name" value="HIS_KIN"/>
    <property type="match status" value="1"/>
</dbReference>
<feature type="region of interest" description="Disordered" evidence="17">
    <location>
        <begin position="1066"/>
        <end position="1093"/>
    </location>
</feature>
<keyword evidence="7" id="KW-0547">Nucleotide-binding</keyword>
<proteinExistence type="predicted"/>
<dbReference type="NCBIfam" id="TIGR00229">
    <property type="entry name" value="sensory_box"/>
    <property type="match status" value="1"/>
</dbReference>
<keyword evidence="11" id="KW-0902">Two-component regulatory system</keyword>
<dbReference type="Pfam" id="PF00072">
    <property type="entry name" value="Response_reg"/>
    <property type="match status" value="2"/>
</dbReference>
<dbReference type="SMART" id="SM00091">
    <property type="entry name" value="PAS"/>
    <property type="match status" value="1"/>
</dbReference>
<keyword evidence="10 18" id="KW-1133">Transmembrane helix</keyword>
<dbReference type="Gene3D" id="3.40.50.2300">
    <property type="match status" value="2"/>
</dbReference>
<reference evidence="24 25" key="1">
    <citation type="submission" date="2019-06" db="EMBL/GenBank/DDBJ databases">
        <title>Persicimonas caeni gen. nov., sp. nov., a predatory bacterium isolated from solar saltern.</title>
        <authorList>
            <person name="Wang S."/>
        </authorList>
    </citation>
    <scope>NUCLEOTIDE SEQUENCE [LARGE SCALE GENOMIC DNA]</scope>
    <source>
        <strain evidence="24 25">YN101</strain>
    </source>
</reference>
<comment type="catalytic activity">
    <reaction evidence="1">
        <text>ATP + protein L-histidine = ADP + protein N-phospho-L-histidine.</text>
        <dbReference type="EC" id="2.7.13.3"/>
    </reaction>
</comment>
<dbReference type="SUPFAM" id="SSF47384">
    <property type="entry name" value="Homodimeric domain of signal transducing histidine kinase"/>
    <property type="match status" value="1"/>
</dbReference>
<evidence type="ECO:0000256" key="16">
    <source>
        <dbReference type="SAM" id="Coils"/>
    </source>
</evidence>
<protein>
    <recommendedName>
        <fullName evidence="14">Sensory/regulatory protein RpfC</fullName>
        <ecNumber evidence="3">2.7.13.3</ecNumber>
    </recommendedName>
</protein>
<dbReference type="InterPro" id="IPR042240">
    <property type="entry name" value="CHASE_sf"/>
</dbReference>
<feature type="domain" description="PAC" evidence="22">
    <location>
        <begin position="478"/>
        <end position="530"/>
    </location>
</feature>
<dbReference type="AlphaFoldDB" id="A0A4Y6PSP4"/>
<dbReference type="InterPro" id="IPR003594">
    <property type="entry name" value="HATPase_dom"/>
</dbReference>
<dbReference type="Pfam" id="PF02518">
    <property type="entry name" value="HATPase_c"/>
    <property type="match status" value="1"/>
</dbReference>
<evidence type="ECO:0000259" key="21">
    <source>
        <dbReference type="PROSITE" id="PS50112"/>
    </source>
</evidence>
<evidence type="ECO:0000256" key="4">
    <source>
        <dbReference type="ARBA" id="ARBA00022553"/>
    </source>
</evidence>
<dbReference type="FunFam" id="3.30.565.10:FF:000010">
    <property type="entry name" value="Sensor histidine kinase RcsC"/>
    <property type="match status" value="1"/>
</dbReference>
<keyword evidence="4 15" id="KW-0597">Phosphoprotein</keyword>
<dbReference type="Gene3D" id="3.30.450.350">
    <property type="entry name" value="CHASE domain"/>
    <property type="match status" value="1"/>
</dbReference>
<evidence type="ECO:0000256" key="15">
    <source>
        <dbReference type="PROSITE-ProRule" id="PRU00169"/>
    </source>
</evidence>
<dbReference type="CDD" id="cd16922">
    <property type="entry name" value="HATPase_EvgS-ArcB-TorS-like"/>
    <property type="match status" value="1"/>
</dbReference>
<comment type="subunit">
    <text evidence="13">At low DSF concentrations, interacts with RpfF.</text>
</comment>
<dbReference type="Gene3D" id="3.30.565.10">
    <property type="entry name" value="Histidine kinase-like ATPase, C-terminal domain"/>
    <property type="match status" value="1"/>
</dbReference>
<dbReference type="CDD" id="cd00156">
    <property type="entry name" value="REC"/>
    <property type="match status" value="1"/>
</dbReference>
<keyword evidence="6 18" id="KW-0812">Transmembrane</keyword>
<dbReference type="GO" id="GO:0005524">
    <property type="term" value="F:ATP binding"/>
    <property type="evidence" value="ECO:0007669"/>
    <property type="project" value="UniProtKB-KW"/>
</dbReference>
<dbReference type="Gene3D" id="1.10.287.130">
    <property type="match status" value="1"/>
</dbReference>
<dbReference type="EC" id="2.7.13.3" evidence="3"/>
<keyword evidence="8" id="KW-0418">Kinase</keyword>
<feature type="transmembrane region" description="Helical" evidence="18">
    <location>
        <begin position="348"/>
        <end position="369"/>
    </location>
</feature>
<dbReference type="SMART" id="SM01079">
    <property type="entry name" value="CHASE"/>
    <property type="match status" value="1"/>
</dbReference>
<dbReference type="OrthoDB" id="9758705at2"/>
<dbReference type="InterPro" id="IPR013656">
    <property type="entry name" value="PAS_4"/>
</dbReference>
<dbReference type="PROSITE" id="PS50839">
    <property type="entry name" value="CHASE"/>
    <property type="match status" value="1"/>
</dbReference>
<evidence type="ECO:0000256" key="12">
    <source>
        <dbReference type="ARBA" id="ARBA00023136"/>
    </source>
</evidence>
<gene>
    <name evidence="24" type="ORF">FIV42_11115</name>
</gene>
<dbReference type="RefSeq" id="WP_141197755.1">
    <property type="nucleotide sequence ID" value="NZ_CP041186.1"/>
</dbReference>
<keyword evidence="9" id="KW-0067">ATP-binding</keyword>
<feature type="domain" description="Histidine kinase" evidence="19">
    <location>
        <begin position="562"/>
        <end position="783"/>
    </location>
</feature>
<feature type="domain" description="PAS" evidence="21">
    <location>
        <begin position="403"/>
        <end position="474"/>
    </location>
</feature>
<keyword evidence="5" id="KW-0808">Transferase</keyword>
<dbReference type="SUPFAM" id="SSF55874">
    <property type="entry name" value="ATPase domain of HSP90 chaperone/DNA topoisomerase II/histidine kinase"/>
    <property type="match status" value="1"/>
</dbReference>
<evidence type="ECO:0000259" key="19">
    <source>
        <dbReference type="PROSITE" id="PS50109"/>
    </source>
</evidence>
<evidence type="ECO:0000256" key="6">
    <source>
        <dbReference type="ARBA" id="ARBA00022692"/>
    </source>
</evidence>
<dbReference type="CDD" id="cd00082">
    <property type="entry name" value="HisKA"/>
    <property type="match status" value="1"/>
</dbReference>
<evidence type="ECO:0000259" key="22">
    <source>
        <dbReference type="PROSITE" id="PS50113"/>
    </source>
</evidence>
<keyword evidence="25" id="KW-1185">Reference proteome</keyword>
<dbReference type="InterPro" id="IPR001789">
    <property type="entry name" value="Sig_transdc_resp-reg_receiver"/>
</dbReference>
<accession>A0A5B8Y4B5</accession>
<dbReference type="GO" id="GO:0000155">
    <property type="term" value="F:phosphorelay sensor kinase activity"/>
    <property type="evidence" value="ECO:0007669"/>
    <property type="project" value="InterPro"/>
</dbReference>
<accession>A0A4Y6PSP4</accession>
<dbReference type="InterPro" id="IPR005467">
    <property type="entry name" value="His_kinase_dom"/>
</dbReference>
<dbReference type="PROSITE" id="PS50112">
    <property type="entry name" value="PAS"/>
    <property type="match status" value="1"/>
</dbReference>
<feature type="domain" description="Response regulatory" evidence="20">
    <location>
        <begin position="801"/>
        <end position="921"/>
    </location>
</feature>
<dbReference type="InterPro" id="IPR004358">
    <property type="entry name" value="Sig_transdc_His_kin-like_C"/>
</dbReference>
<dbReference type="Pfam" id="PF00512">
    <property type="entry name" value="HisKA"/>
    <property type="match status" value="1"/>
</dbReference>
<evidence type="ECO:0000256" key="7">
    <source>
        <dbReference type="ARBA" id="ARBA00022741"/>
    </source>
</evidence>
<evidence type="ECO:0000256" key="13">
    <source>
        <dbReference type="ARBA" id="ARBA00064003"/>
    </source>
</evidence>
<evidence type="ECO:0000259" key="23">
    <source>
        <dbReference type="PROSITE" id="PS50839"/>
    </source>
</evidence>
<dbReference type="InterPro" id="IPR000700">
    <property type="entry name" value="PAS-assoc_C"/>
</dbReference>
<sequence length="1093" mass="122717">MTAGVEDAVPPPAVGPQRDYSRLRLFGRRWLIPSLVAIIGLGAAIVGWQWLSYRDEQMVRTEFRSDAAQQAQVVQFELNEQLGVLRGLSALYTAIENVGPLDFEEFTTPFLVERRSVQGLFWIPRVPGEQRVAHERAGQAAVHPDYGLRVFDKQGAPQAAPEQQNYFPILFAQMRNQPPESVLGLDVSSLPVVRRAMRRARDGGTPIISAPLELPSLPQEHTFVAGIYPVYVAHSSVQTVPYRRQNLQGFVGVVYNLDEIVEGALRDLPPAAIDLRLLDPTGRQRFETLYSYSWAIDAAGDERDSVLLSDLPGWLNYRERIEVPGQRWLLDLRPTPAYIESQRTLAPALALGGGILGTGLLFALVAVAVNRAERIQQEVDKATNQLQEAHRALGERTDALAHSEKFLDDIIENIPLMIYVKSADDLTYERVNRAGEEIMGMSRHRIVGRTDADLFPAEQAEFCREKDLQALQEGRLIDISEEKVFAHNGEERVLHTKKMPIFDADGEPAYVMGISEDITARRTREEELKGSLFELAQSKEQLRRAKERAEEANQAKSEFLANMSHDIRTPMNGIVGFTELLLNTGLDPLQHEYVSLIDQSANSLLRLLNDILDLSKMEAGELTLERARFQLCDLLAEVLQTQAVRAHEKGVELGYRVPVDLPSSYLIGDRLRLRQIIDNLVGNAIKFTPAGEVRVEAEVEWRADDEICLHFEVQDTGVGISDDEQDKIFEAFRQGSAISDAKRGTGLGLTIASRLVHAMDGKIWVDSELGQGSTFHFTARFGIEELPADQKIPTQEVTGRRALVVDDTRLNRRMLRELLEHWGMDVTLAPGGPQGLAMLREESDEPFDVILLDQVMPHMTGKEFASALKKSDEYRDVPIVLMSSAGLVPLDPVQYDDLGVVRSLTKPVKQRELWKAVCDALDKSDRARRERTRRPHEYAAAERPLRVLVAEDDRVNQRLIERVLERQGHQIEIADNGKAALQAFEPGAYDVILMDVRMPEMDGFETTREIRRREEGSDTRVPIIAMTAHAMKGDRERCLAAGMDDYVAKPVKAETVYEVLERVADGRLVSESQRDESEPDESQPEDTHTEESS</sequence>
<dbReference type="CDD" id="cd17546">
    <property type="entry name" value="REC_hyHK_CKI1_RcsC-like"/>
    <property type="match status" value="1"/>
</dbReference>
<dbReference type="InterPro" id="IPR035965">
    <property type="entry name" value="PAS-like_dom_sf"/>
</dbReference>
<evidence type="ECO:0000313" key="24">
    <source>
        <dbReference type="EMBL" id="QDG51270.1"/>
    </source>
</evidence>
<evidence type="ECO:0000256" key="17">
    <source>
        <dbReference type="SAM" id="MobiDB-lite"/>
    </source>
</evidence>
<dbReference type="PROSITE" id="PS50113">
    <property type="entry name" value="PAC"/>
    <property type="match status" value="1"/>
</dbReference>
<feature type="coiled-coil region" evidence="16">
    <location>
        <begin position="532"/>
        <end position="562"/>
    </location>
</feature>
<feature type="domain" description="Response regulatory" evidence="20">
    <location>
        <begin position="946"/>
        <end position="1064"/>
    </location>
</feature>
<comment type="subcellular location">
    <subcellularLocation>
        <location evidence="2">Membrane</location>
    </subcellularLocation>
</comment>
<dbReference type="CDD" id="cd00130">
    <property type="entry name" value="PAS"/>
    <property type="match status" value="1"/>
</dbReference>
<feature type="modified residue" description="4-aspartylphosphate" evidence="15">
    <location>
        <position position="853"/>
    </location>
</feature>
<dbReference type="Pfam" id="PF03924">
    <property type="entry name" value="CHASE"/>
    <property type="match status" value="1"/>
</dbReference>
<evidence type="ECO:0000256" key="2">
    <source>
        <dbReference type="ARBA" id="ARBA00004370"/>
    </source>
</evidence>
<dbReference type="SMART" id="SM00448">
    <property type="entry name" value="REC"/>
    <property type="match status" value="2"/>
</dbReference>
<dbReference type="InterPro" id="IPR011006">
    <property type="entry name" value="CheY-like_superfamily"/>
</dbReference>
<keyword evidence="12 18" id="KW-0472">Membrane</keyword>
<evidence type="ECO:0000256" key="18">
    <source>
        <dbReference type="SAM" id="Phobius"/>
    </source>
</evidence>
<evidence type="ECO:0000256" key="11">
    <source>
        <dbReference type="ARBA" id="ARBA00023012"/>
    </source>
</evidence>
<feature type="coiled-coil region" evidence="16">
    <location>
        <begin position="365"/>
        <end position="392"/>
    </location>
</feature>
<dbReference type="PRINTS" id="PR00344">
    <property type="entry name" value="BCTRLSENSOR"/>
</dbReference>
<dbReference type="InterPro" id="IPR006189">
    <property type="entry name" value="CHASE_dom"/>
</dbReference>
<evidence type="ECO:0000256" key="8">
    <source>
        <dbReference type="ARBA" id="ARBA00022777"/>
    </source>
</evidence>
<dbReference type="InterPro" id="IPR003661">
    <property type="entry name" value="HisK_dim/P_dom"/>
</dbReference>
<dbReference type="EMBL" id="CP041186">
    <property type="protein sequence ID" value="QDG51270.1"/>
    <property type="molecule type" value="Genomic_DNA"/>
</dbReference>